<dbReference type="GO" id="GO:0016020">
    <property type="term" value="C:membrane"/>
    <property type="evidence" value="ECO:0007669"/>
    <property type="project" value="TreeGrafter"/>
</dbReference>
<dbReference type="FunFam" id="2.60.40.4060:FF:000003">
    <property type="entry name" value="Ferric chelate reductase 1"/>
    <property type="match status" value="1"/>
</dbReference>
<name>A0AAN8G1I0_PATCE</name>
<evidence type="ECO:0000256" key="3">
    <source>
        <dbReference type="ARBA" id="ARBA00022525"/>
    </source>
</evidence>
<evidence type="ECO:0000313" key="11">
    <source>
        <dbReference type="EMBL" id="KAK6165998.1"/>
    </source>
</evidence>
<dbReference type="PROSITE" id="PS51019">
    <property type="entry name" value="REELIN"/>
    <property type="match status" value="1"/>
</dbReference>
<feature type="chain" id="PRO_5043036522" description="Reelin domain-containing protein" evidence="9">
    <location>
        <begin position="21"/>
        <end position="186"/>
    </location>
</feature>
<proteinExistence type="inferred from homology"/>
<keyword evidence="5" id="KW-0399">Innate immunity</keyword>
<dbReference type="Proteomes" id="UP001347796">
    <property type="component" value="Unassembled WGS sequence"/>
</dbReference>
<accession>A0AAN8G1I0</accession>
<dbReference type="EMBL" id="JAZGQO010000021">
    <property type="protein sequence ID" value="KAK6165998.1"/>
    <property type="molecule type" value="Genomic_DNA"/>
</dbReference>
<evidence type="ECO:0000256" key="9">
    <source>
        <dbReference type="SAM" id="SignalP"/>
    </source>
</evidence>
<reference evidence="11 12" key="1">
    <citation type="submission" date="2024-01" db="EMBL/GenBank/DDBJ databases">
        <title>The genome of the rayed Mediterranean limpet Patella caerulea (Linnaeus, 1758).</title>
        <authorList>
            <person name="Anh-Thu Weber A."/>
            <person name="Halstead-Nussloch G."/>
        </authorList>
    </citation>
    <scope>NUCLEOTIDE SEQUENCE [LARGE SCALE GENOMIC DNA]</scope>
    <source>
        <strain evidence="11">AATW-2023a</strain>
        <tissue evidence="11">Whole specimen</tissue>
    </source>
</reference>
<evidence type="ECO:0000256" key="2">
    <source>
        <dbReference type="ARBA" id="ARBA00008501"/>
    </source>
</evidence>
<dbReference type="PANTHER" id="PTHR45828">
    <property type="entry name" value="CYTOCHROME B561/FERRIC REDUCTASE TRANSMEMBRANE"/>
    <property type="match status" value="1"/>
</dbReference>
<evidence type="ECO:0000256" key="1">
    <source>
        <dbReference type="ARBA" id="ARBA00004613"/>
    </source>
</evidence>
<gene>
    <name evidence="11" type="ORF">SNE40_022795</name>
</gene>
<keyword evidence="7" id="KW-0391">Immunity</keyword>
<dbReference type="AlphaFoldDB" id="A0AAN8G1I0"/>
<comment type="subcellular location">
    <subcellularLocation>
        <location evidence="1">Secreted</location>
    </subcellularLocation>
</comment>
<dbReference type="GO" id="GO:0005576">
    <property type="term" value="C:extracellular region"/>
    <property type="evidence" value="ECO:0007669"/>
    <property type="project" value="UniProtKB-SubCell"/>
</dbReference>
<evidence type="ECO:0000256" key="8">
    <source>
        <dbReference type="ARBA" id="ARBA00023022"/>
    </source>
</evidence>
<keyword evidence="6 9" id="KW-0732">Signal</keyword>
<evidence type="ECO:0000256" key="6">
    <source>
        <dbReference type="ARBA" id="ARBA00022729"/>
    </source>
</evidence>
<dbReference type="GO" id="GO:0045087">
    <property type="term" value="P:innate immune response"/>
    <property type="evidence" value="ECO:0007669"/>
    <property type="project" value="UniProtKB-KW"/>
</dbReference>
<evidence type="ECO:0000256" key="7">
    <source>
        <dbReference type="ARBA" id="ARBA00022859"/>
    </source>
</evidence>
<dbReference type="InterPro" id="IPR042307">
    <property type="entry name" value="Reeler_sf"/>
</dbReference>
<keyword evidence="12" id="KW-1185">Reference proteome</keyword>
<comment type="similarity">
    <text evidence="2">Belongs to the insect defense protein family.</text>
</comment>
<dbReference type="PANTHER" id="PTHR45828:SF9">
    <property type="entry name" value="CELL WALL INTEGRITY AND STRESS RESPONSE COMPONENT 4-LIKE-RELATED"/>
    <property type="match status" value="1"/>
</dbReference>
<feature type="domain" description="Reelin" evidence="10">
    <location>
        <begin position="15"/>
        <end position="177"/>
    </location>
</feature>
<comment type="caution">
    <text evidence="11">The sequence shown here is derived from an EMBL/GenBank/DDBJ whole genome shotgun (WGS) entry which is preliminary data.</text>
</comment>
<evidence type="ECO:0000313" key="12">
    <source>
        <dbReference type="Proteomes" id="UP001347796"/>
    </source>
</evidence>
<keyword evidence="4" id="KW-0929">Antimicrobial</keyword>
<dbReference type="InterPro" id="IPR051237">
    <property type="entry name" value="Ferric-chelate_Red/DefProt"/>
</dbReference>
<evidence type="ECO:0000259" key="10">
    <source>
        <dbReference type="PROSITE" id="PS51019"/>
    </source>
</evidence>
<dbReference type="Gene3D" id="2.60.40.4060">
    <property type="entry name" value="Reeler domain"/>
    <property type="match status" value="1"/>
</dbReference>
<feature type="signal peptide" evidence="9">
    <location>
        <begin position="1"/>
        <end position="20"/>
    </location>
</feature>
<keyword evidence="3" id="KW-0964">Secreted</keyword>
<dbReference type="InterPro" id="IPR002861">
    <property type="entry name" value="Reeler_dom"/>
</dbReference>
<organism evidence="11 12">
    <name type="scientific">Patella caerulea</name>
    <name type="common">Rayed Mediterranean limpet</name>
    <dbReference type="NCBI Taxonomy" id="87958"/>
    <lineage>
        <taxon>Eukaryota</taxon>
        <taxon>Metazoa</taxon>
        <taxon>Spiralia</taxon>
        <taxon>Lophotrochozoa</taxon>
        <taxon>Mollusca</taxon>
        <taxon>Gastropoda</taxon>
        <taxon>Patellogastropoda</taxon>
        <taxon>Patelloidea</taxon>
        <taxon>Patellidae</taxon>
        <taxon>Patella</taxon>
    </lineage>
</organism>
<dbReference type="CDD" id="cd08544">
    <property type="entry name" value="Reeler"/>
    <property type="match status" value="1"/>
</dbReference>
<sequence length="186" mass="19516">MESSLIKCLVLFGAVCGVYSFGSGAPIKACVNMMPVHPNVSPQTSTSPYTIAVSSTTYKPSQQITVTISGGGNHQGLLVQARKSSVATPIGTFSTPSAQTKTTQCTATGDSWTHSSNTNKTTSTVIWTAPSNDMGDITFKATVAQDYNTYWLNHQSQALTYMSGATSTQLGVGAVLAVVISAFYLL</sequence>
<dbReference type="GO" id="GO:0042742">
    <property type="term" value="P:defense response to bacterium"/>
    <property type="evidence" value="ECO:0007669"/>
    <property type="project" value="UniProtKB-KW"/>
</dbReference>
<evidence type="ECO:0000256" key="5">
    <source>
        <dbReference type="ARBA" id="ARBA00022588"/>
    </source>
</evidence>
<dbReference type="Pfam" id="PF02014">
    <property type="entry name" value="Reeler"/>
    <property type="match status" value="1"/>
</dbReference>
<protein>
    <recommendedName>
        <fullName evidence="10">Reelin domain-containing protein</fullName>
    </recommendedName>
</protein>
<keyword evidence="8" id="KW-0044">Antibiotic</keyword>
<evidence type="ECO:0000256" key="4">
    <source>
        <dbReference type="ARBA" id="ARBA00022529"/>
    </source>
</evidence>